<feature type="region of interest" description="Disordered" evidence="1">
    <location>
        <begin position="58"/>
        <end position="85"/>
    </location>
</feature>
<evidence type="ECO:0000256" key="1">
    <source>
        <dbReference type="SAM" id="MobiDB-lite"/>
    </source>
</evidence>
<organism evidence="2 3">
    <name type="scientific">Escovopsis weberi</name>
    <dbReference type="NCBI Taxonomy" id="150374"/>
    <lineage>
        <taxon>Eukaryota</taxon>
        <taxon>Fungi</taxon>
        <taxon>Dikarya</taxon>
        <taxon>Ascomycota</taxon>
        <taxon>Pezizomycotina</taxon>
        <taxon>Sordariomycetes</taxon>
        <taxon>Hypocreomycetidae</taxon>
        <taxon>Hypocreales</taxon>
        <taxon>Hypocreaceae</taxon>
        <taxon>Escovopsis</taxon>
    </lineage>
</organism>
<comment type="caution">
    <text evidence="2">The sequence shown here is derived from an EMBL/GenBank/DDBJ whole genome shotgun (WGS) entry which is preliminary data.</text>
</comment>
<dbReference type="OrthoDB" id="5207704at2759"/>
<proteinExistence type="predicted"/>
<feature type="region of interest" description="Disordered" evidence="1">
    <location>
        <begin position="262"/>
        <end position="308"/>
    </location>
</feature>
<keyword evidence="3" id="KW-1185">Reference proteome</keyword>
<accession>A0A0M8N7S7</accession>
<feature type="compositionally biased region" description="Low complexity" evidence="1">
    <location>
        <begin position="65"/>
        <end position="81"/>
    </location>
</feature>
<dbReference type="EMBL" id="LGSR01000006">
    <property type="protein sequence ID" value="KOS21760.1"/>
    <property type="molecule type" value="Genomic_DNA"/>
</dbReference>
<dbReference type="Proteomes" id="UP000053831">
    <property type="component" value="Unassembled WGS sequence"/>
</dbReference>
<protein>
    <submittedName>
        <fullName evidence="2">Uncharacterized protein</fullName>
    </submittedName>
</protein>
<reference evidence="2 3" key="1">
    <citation type="submission" date="2015-07" db="EMBL/GenBank/DDBJ databases">
        <title>The genome of the fungus Escovopsis weberi, a specialized disease agent of ant agriculture.</title>
        <authorList>
            <person name="de Man T.J."/>
            <person name="Stajich J.E."/>
            <person name="Kubicek C.P."/>
            <person name="Chenthamara K."/>
            <person name="Atanasova L."/>
            <person name="Druzhinina I.S."/>
            <person name="Birnbaum S."/>
            <person name="Barribeau S.M."/>
            <person name="Teiling C."/>
            <person name="Suen G."/>
            <person name="Currie C."/>
            <person name="Gerardo N.M."/>
        </authorList>
    </citation>
    <scope>NUCLEOTIDE SEQUENCE [LARGE SCALE GENOMIC DNA]</scope>
</reference>
<evidence type="ECO:0000313" key="2">
    <source>
        <dbReference type="EMBL" id="KOS21760.1"/>
    </source>
</evidence>
<evidence type="ECO:0000313" key="3">
    <source>
        <dbReference type="Proteomes" id="UP000053831"/>
    </source>
</evidence>
<name>A0A0M8N7S7_ESCWE</name>
<dbReference type="AlphaFoldDB" id="A0A0M8N7S7"/>
<gene>
    <name evidence="2" type="ORF">ESCO_001427</name>
</gene>
<sequence>MDHDSHNVSELRHFPNRQAVVKRRRTTNHIVRSTAKRVAEWGNDAKQGERAKIARFDPSKKISRPRGPAADHAAAAAASSDATRRRARLEKDIRSIIHFRGSGSSQQRERREFQRETLLTADETLEGRELASSDVPLPSDRFRLANRTPSLERQEAFRVDSTAKSKVRVCHVGPSVVSDDEQIAALYEMGLLYDNDRDYQQPVFDLNSIKHEEPVYTVRLAKRGRRGGKKAAAGGQEGVPVQLEFSFTSLGNHSAIAQYIKSPLGQSSSGRGRGGKGAQRSARQSAPLRVVYGANGRNPSLEAETSQADLMSDSFSDYEYLCDSEMDDDLPSQREIQEPSNNLRCDTWIILG</sequence>